<accession>A7IVW2</accession>
<gene>
    <name evidence="1" type="primary">B087L</name>
    <name evidence="1" type="ORF">NY2A_B087L</name>
</gene>
<keyword evidence="2" id="KW-1185">Reference proteome</keyword>
<sequence length="134" mass="14896">MQSIKNIFTAIKNFFTEHSKIVYRQNIFMDDAKKTIHENDTNKRNANHDKVVDDDGIITMNKPEVIAPEVVIPEVIAPEVSVPEVVESEVSVPEVVESEVSVPEVVESEVSVPEVVESEVSVPEVVAPETMILK</sequence>
<reference evidence="1 2" key="1">
    <citation type="journal article" date="2007" name="Virology">
        <title>Sequence and annotation of the 369-kb NY-2A and the 345-kb AR158 viruses that infect Chlorella NC64A.</title>
        <authorList>
            <person name="Fitzgerald L.A."/>
            <person name="Graves M.V."/>
            <person name="Li X."/>
            <person name="Feldblyum T."/>
            <person name="Nierman W.C."/>
            <person name="Van Etten J.L."/>
        </authorList>
    </citation>
    <scope>NUCLEOTIDE SEQUENCE [LARGE SCALE GENOMIC DNA]</scope>
    <source>
        <strain evidence="1 2">NY-2A</strain>
    </source>
</reference>
<dbReference type="EMBL" id="DQ491002">
    <property type="protein sequence ID" value="ABT14486.1"/>
    <property type="molecule type" value="Genomic_DNA"/>
</dbReference>
<organismHost>
    <name type="scientific">Chlorella</name>
    <dbReference type="NCBI Taxonomy" id="3071"/>
</organismHost>
<dbReference type="RefSeq" id="YP_001497283.1">
    <property type="nucleotide sequence ID" value="NC_009898.1"/>
</dbReference>
<proteinExistence type="predicted"/>
<name>A7IVW2_PBCVN</name>
<evidence type="ECO:0000313" key="1">
    <source>
        <dbReference type="EMBL" id="ABT14486.1"/>
    </source>
</evidence>
<dbReference type="OrthoDB" id="41608at10239"/>
<protein>
    <submittedName>
        <fullName evidence="1">Uncharacterized protein B087L</fullName>
    </submittedName>
</protein>
<evidence type="ECO:0000313" key="2">
    <source>
        <dbReference type="Proteomes" id="UP000202419"/>
    </source>
</evidence>
<dbReference type="GeneID" id="5659265"/>
<dbReference type="Proteomes" id="UP000202419">
    <property type="component" value="Segment"/>
</dbReference>
<organism evidence="1 2">
    <name type="scientific">Paramecium bursaria Chlorella virus NY2A</name>
    <name type="common">PBCV-NY2A</name>
    <dbReference type="NCBI Taxonomy" id="46021"/>
    <lineage>
        <taxon>Viruses</taxon>
        <taxon>Varidnaviria</taxon>
        <taxon>Bamfordvirae</taxon>
        <taxon>Nucleocytoviricota</taxon>
        <taxon>Megaviricetes</taxon>
        <taxon>Algavirales</taxon>
        <taxon>Phycodnaviridae</taxon>
        <taxon>Chlorovirus</taxon>
        <taxon>Chlorovirus americanus</taxon>
    </lineage>
</organism>
<dbReference type="KEGG" id="vg:5659265"/>